<dbReference type="InterPro" id="IPR001915">
    <property type="entry name" value="Peptidase_M48"/>
</dbReference>
<reference evidence="8" key="2">
    <citation type="journal article" date="2022" name="Microbiol. Resour. Announc.">
        <title>Metagenome Sequencing to Explore Phylogenomics of Terrestrial Cyanobacteria.</title>
        <authorList>
            <person name="Ward R.D."/>
            <person name="Stajich J.E."/>
            <person name="Johansen J.R."/>
            <person name="Huntemann M."/>
            <person name="Clum A."/>
            <person name="Foster B."/>
            <person name="Foster B."/>
            <person name="Roux S."/>
            <person name="Palaniappan K."/>
            <person name="Varghese N."/>
            <person name="Mukherjee S."/>
            <person name="Reddy T.B.K."/>
            <person name="Daum C."/>
            <person name="Copeland A."/>
            <person name="Chen I.A."/>
            <person name="Ivanova N.N."/>
            <person name="Kyrpides N.C."/>
            <person name="Shapiro N."/>
            <person name="Eloe-Fadrosh E.A."/>
            <person name="Pietrasiak N."/>
        </authorList>
    </citation>
    <scope>NUCLEOTIDE SEQUENCE</scope>
    <source>
        <strain evidence="8">GSE-TBD4-15B</strain>
    </source>
</reference>
<organism evidence="8 9">
    <name type="scientific">Pegethrix bostrychoides GSE-TBD4-15B</name>
    <dbReference type="NCBI Taxonomy" id="2839662"/>
    <lineage>
        <taxon>Bacteria</taxon>
        <taxon>Bacillati</taxon>
        <taxon>Cyanobacteriota</taxon>
        <taxon>Cyanophyceae</taxon>
        <taxon>Oculatellales</taxon>
        <taxon>Oculatellaceae</taxon>
        <taxon>Pegethrix</taxon>
    </lineage>
</organism>
<dbReference type="PANTHER" id="PTHR22726:SF1">
    <property type="entry name" value="METALLOENDOPEPTIDASE OMA1, MITOCHONDRIAL"/>
    <property type="match status" value="1"/>
</dbReference>
<evidence type="ECO:0000313" key="8">
    <source>
        <dbReference type="EMBL" id="MBW4463866.1"/>
    </source>
</evidence>
<dbReference type="GO" id="GO:0016020">
    <property type="term" value="C:membrane"/>
    <property type="evidence" value="ECO:0007669"/>
    <property type="project" value="TreeGrafter"/>
</dbReference>
<dbReference type="AlphaFoldDB" id="A0A951P670"/>
<evidence type="ECO:0000313" key="9">
    <source>
        <dbReference type="Proteomes" id="UP000707356"/>
    </source>
</evidence>
<accession>A0A951P670</accession>
<dbReference type="Gene3D" id="3.30.2010.10">
    <property type="entry name" value="Metalloproteases ('zincins'), catalytic domain"/>
    <property type="match status" value="1"/>
</dbReference>
<keyword evidence="2" id="KW-0479">Metal-binding</keyword>
<reference evidence="8" key="1">
    <citation type="submission" date="2021-05" db="EMBL/GenBank/DDBJ databases">
        <authorList>
            <person name="Pietrasiak N."/>
            <person name="Ward R."/>
            <person name="Stajich J.E."/>
            <person name="Kurbessoian T."/>
        </authorList>
    </citation>
    <scope>NUCLEOTIDE SEQUENCE</scope>
    <source>
        <strain evidence="8">GSE-TBD4-15B</strain>
    </source>
</reference>
<dbReference type="Pfam" id="PF01435">
    <property type="entry name" value="Peptidase_M48"/>
    <property type="match status" value="1"/>
</dbReference>
<protein>
    <submittedName>
        <fullName evidence="8">M48 family metalloprotease</fullName>
        <ecNumber evidence="8">3.4.24.-</ecNumber>
    </submittedName>
</protein>
<dbReference type="PANTHER" id="PTHR22726">
    <property type="entry name" value="METALLOENDOPEPTIDASE OMA1"/>
    <property type="match status" value="1"/>
</dbReference>
<evidence type="ECO:0000256" key="2">
    <source>
        <dbReference type="ARBA" id="ARBA00022723"/>
    </source>
</evidence>
<comment type="similarity">
    <text evidence="6">Belongs to the peptidase M48 family.</text>
</comment>
<dbReference type="EMBL" id="JAHHHV010000001">
    <property type="protein sequence ID" value="MBW4463866.1"/>
    <property type="molecule type" value="Genomic_DNA"/>
</dbReference>
<evidence type="ECO:0000256" key="4">
    <source>
        <dbReference type="ARBA" id="ARBA00022833"/>
    </source>
</evidence>
<dbReference type="CDD" id="cd07333">
    <property type="entry name" value="M48C_bepA_like"/>
    <property type="match status" value="1"/>
</dbReference>
<keyword evidence="1 6" id="KW-0645">Protease</keyword>
<feature type="domain" description="Peptidase M48" evidence="7">
    <location>
        <begin position="94"/>
        <end position="263"/>
    </location>
</feature>
<evidence type="ECO:0000256" key="5">
    <source>
        <dbReference type="ARBA" id="ARBA00023049"/>
    </source>
</evidence>
<dbReference type="InterPro" id="IPR051156">
    <property type="entry name" value="Mito/Outer_Membr_Metalloprot"/>
</dbReference>
<sequence>MSTSNQISAFWKSCWQSWRRRWAYALISLTIATGLIVATPHPGYAQNSLLELLLRGVQIIQLSTISDQQEVSLGKQINDQLLSGDMRLSNDRRTTAYVNEVGQALVPYSSRPNIPYTFQVVQSDQINAFATMGGYVYVTTGLLKAADNEAQLASVIGHEIGHIASKHALEQMRQMALAQGAASLAGLDRNTAVNLGVELALRRPNSRRDEFEADQEGLETLQAAGYAPGAMPAFMEKLQSQASLPSFLSTHPAVSERIQVLNQAIDPATANSGFGLDSRAYRAEISALP</sequence>
<evidence type="ECO:0000256" key="6">
    <source>
        <dbReference type="RuleBase" id="RU003983"/>
    </source>
</evidence>
<dbReference type="GO" id="GO:0004222">
    <property type="term" value="F:metalloendopeptidase activity"/>
    <property type="evidence" value="ECO:0007669"/>
    <property type="project" value="InterPro"/>
</dbReference>
<keyword evidence="5 6" id="KW-0482">Metalloprotease</keyword>
<evidence type="ECO:0000259" key="7">
    <source>
        <dbReference type="Pfam" id="PF01435"/>
    </source>
</evidence>
<gene>
    <name evidence="8" type="ORF">KME07_00290</name>
</gene>
<comment type="cofactor">
    <cofactor evidence="6">
        <name>Zn(2+)</name>
        <dbReference type="ChEBI" id="CHEBI:29105"/>
    </cofactor>
    <text evidence="6">Binds 1 zinc ion per subunit.</text>
</comment>
<keyword evidence="4 6" id="KW-0862">Zinc</keyword>
<comment type="caution">
    <text evidence="8">The sequence shown here is derived from an EMBL/GenBank/DDBJ whole genome shotgun (WGS) entry which is preliminary data.</text>
</comment>
<dbReference type="GO" id="GO:0046872">
    <property type="term" value="F:metal ion binding"/>
    <property type="evidence" value="ECO:0007669"/>
    <property type="project" value="UniProtKB-KW"/>
</dbReference>
<proteinExistence type="inferred from homology"/>
<keyword evidence="3 6" id="KW-0378">Hydrolase</keyword>
<dbReference type="Proteomes" id="UP000707356">
    <property type="component" value="Unassembled WGS sequence"/>
</dbReference>
<name>A0A951P670_9CYAN</name>
<evidence type="ECO:0000256" key="3">
    <source>
        <dbReference type="ARBA" id="ARBA00022801"/>
    </source>
</evidence>
<dbReference type="EC" id="3.4.24.-" evidence="8"/>
<dbReference type="GO" id="GO:0051603">
    <property type="term" value="P:proteolysis involved in protein catabolic process"/>
    <property type="evidence" value="ECO:0007669"/>
    <property type="project" value="TreeGrafter"/>
</dbReference>
<evidence type="ECO:0000256" key="1">
    <source>
        <dbReference type="ARBA" id="ARBA00022670"/>
    </source>
</evidence>